<dbReference type="EMBL" id="FMZX01000004">
    <property type="protein sequence ID" value="SDD05992.1"/>
    <property type="molecule type" value="Genomic_DNA"/>
</dbReference>
<dbReference type="RefSeq" id="WP_143018094.1">
    <property type="nucleotide sequence ID" value="NZ_FMZX01000004.1"/>
</dbReference>
<feature type="region of interest" description="Disordered" evidence="1">
    <location>
        <begin position="24"/>
        <end position="77"/>
    </location>
</feature>
<dbReference type="Proteomes" id="UP000198925">
    <property type="component" value="Unassembled WGS sequence"/>
</dbReference>
<sequence length="207" mass="22463">MSGVTSAREVARRLGLSHTAIQNAERAGRIAREEDGSWDVESVQRGLSGKSPRKRHAKADVAPDQDGAADDAPRPVGVSGIASTRELARRLGCSHTSLQKAERSGRIAREPNGRWDVEKVRAGLKTRAAPTQRAPHGSRGPWAKPAQYFAKLDTDIIGPVRNIHTELESARRALQRAAEQIAALYPEILRLERACDAAIAAQERGSE</sequence>
<keyword evidence="3" id="KW-1185">Reference proteome</keyword>
<evidence type="ECO:0000313" key="2">
    <source>
        <dbReference type="EMBL" id="SDD05992.1"/>
    </source>
</evidence>
<feature type="compositionally biased region" description="Basic and acidic residues" evidence="1">
    <location>
        <begin position="26"/>
        <end position="35"/>
    </location>
</feature>
<name>A0A1G6RMV4_9PROT</name>
<reference evidence="2 3" key="1">
    <citation type="submission" date="2016-10" db="EMBL/GenBank/DDBJ databases">
        <authorList>
            <person name="de Groot N.N."/>
        </authorList>
    </citation>
    <scope>NUCLEOTIDE SEQUENCE [LARGE SCALE GENOMIC DNA]</scope>
    <source>
        <strain evidence="2 3">CPCC 100156</strain>
    </source>
</reference>
<dbReference type="AlphaFoldDB" id="A0A1G6RMV4"/>
<evidence type="ECO:0000313" key="3">
    <source>
        <dbReference type="Proteomes" id="UP000198925"/>
    </source>
</evidence>
<protein>
    <recommendedName>
        <fullName evidence="4">Helix-turn-helix domain-containing protein</fullName>
    </recommendedName>
</protein>
<evidence type="ECO:0000256" key="1">
    <source>
        <dbReference type="SAM" id="MobiDB-lite"/>
    </source>
</evidence>
<evidence type="ECO:0008006" key="4">
    <source>
        <dbReference type="Google" id="ProtNLM"/>
    </source>
</evidence>
<accession>A0A1G6RMV4</accession>
<organism evidence="2 3">
    <name type="scientific">Belnapia rosea</name>
    <dbReference type="NCBI Taxonomy" id="938405"/>
    <lineage>
        <taxon>Bacteria</taxon>
        <taxon>Pseudomonadati</taxon>
        <taxon>Pseudomonadota</taxon>
        <taxon>Alphaproteobacteria</taxon>
        <taxon>Acetobacterales</taxon>
        <taxon>Roseomonadaceae</taxon>
        <taxon>Belnapia</taxon>
    </lineage>
</organism>
<gene>
    <name evidence="2" type="ORF">SAMN04487779_100472</name>
</gene>
<proteinExistence type="predicted"/>